<comment type="function">
    <text evidence="10">Part of a membrane-bound complex that couples electron transfer with translocation of ions across the membrane.</text>
</comment>
<feature type="transmembrane region" description="Helical" evidence="10">
    <location>
        <begin position="293"/>
        <end position="312"/>
    </location>
</feature>
<dbReference type="OrthoDB" id="9776359at2"/>
<keyword evidence="6 10" id="KW-1278">Translocase</keyword>
<accession>A0A4P9UTA1</accession>
<evidence type="ECO:0000256" key="1">
    <source>
        <dbReference type="ARBA" id="ARBA00022448"/>
    </source>
</evidence>
<dbReference type="Proteomes" id="UP000305881">
    <property type="component" value="Chromosome"/>
</dbReference>
<dbReference type="STRING" id="675511.GCA_000341735_03998"/>
<dbReference type="PANTHER" id="PTHR30578">
    <property type="entry name" value="ELECTRON TRANSPORT COMPLEX PROTEIN RNFD"/>
    <property type="match status" value="1"/>
</dbReference>
<dbReference type="AlphaFoldDB" id="A0A4P9UTA1"/>
<keyword evidence="7 10" id="KW-0249">Electron transport</keyword>
<dbReference type="RefSeq" id="WP_017842379.1">
    <property type="nucleotide sequence ID" value="NZ_CP035467.1"/>
</dbReference>
<evidence type="ECO:0000256" key="7">
    <source>
        <dbReference type="ARBA" id="ARBA00022982"/>
    </source>
</evidence>
<evidence type="ECO:0000313" key="12">
    <source>
        <dbReference type="Proteomes" id="UP000305881"/>
    </source>
</evidence>
<protein>
    <recommendedName>
        <fullName evidence="10">Ion-translocating oxidoreductase complex subunit D</fullName>
        <ecNumber evidence="10">7.-.-.-</ecNumber>
    </recommendedName>
    <alternativeName>
        <fullName evidence="10">Rnf electron transport complex subunit D</fullName>
    </alternativeName>
</protein>
<proteinExistence type="inferred from homology"/>
<evidence type="ECO:0000256" key="10">
    <source>
        <dbReference type="HAMAP-Rule" id="MF_00462"/>
    </source>
</evidence>
<keyword evidence="10" id="KW-0997">Cell inner membrane</keyword>
<dbReference type="GO" id="GO:0055085">
    <property type="term" value="P:transmembrane transport"/>
    <property type="evidence" value="ECO:0007669"/>
    <property type="project" value="InterPro"/>
</dbReference>
<comment type="subunit">
    <text evidence="10">The complex is composed of six subunits: RnfA, RnfB, RnfC, RnfD, RnfE and RnfG.</text>
</comment>
<feature type="transmembrane region" description="Helical" evidence="10">
    <location>
        <begin position="205"/>
        <end position="230"/>
    </location>
</feature>
<dbReference type="EC" id="7.-.-.-" evidence="10"/>
<evidence type="ECO:0000256" key="6">
    <source>
        <dbReference type="ARBA" id="ARBA00022967"/>
    </source>
</evidence>
<reference evidence="12" key="1">
    <citation type="journal article" date="2019" name="J. Bacteriol.">
        <title>A Mutagenic Screen Identifies a TonB-Dependent Receptor Required for the Lanthanide Metal Switch in the Type I Methanotroph 'Methylotuvimicrobium buryatense' 5GB1C.</title>
        <authorList>
            <person name="Groom J.D."/>
            <person name="Ford S.M."/>
            <person name="Pesesky M.W."/>
            <person name="Lidstrom M.E."/>
        </authorList>
    </citation>
    <scope>NUCLEOTIDE SEQUENCE [LARGE SCALE GENOMIC DNA]</scope>
    <source>
        <strain evidence="12">5GB1C</strain>
    </source>
</reference>
<dbReference type="Pfam" id="PF03116">
    <property type="entry name" value="NQR2_RnfD_RnfE"/>
    <property type="match status" value="1"/>
</dbReference>
<keyword evidence="10" id="KW-1003">Cell membrane</keyword>
<dbReference type="KEGG" id="mbur:EQU24_17255"/>
<comment type="subcellular location">
    <subcellularLocation>
        <location evidence="10">Cell inner membrane</location>
        <topology evidence="10">Multi-pass membrane protein</topology>
    </subcellularLocation>
</comment>
<dbReference type="EMBL" id="CP035467">
    <property type="protein sequence ID" value="QCW83800.1"/>
    <property type="molecule type" value="Genomic_DNA"/>
</dbReference>
<dbReference type="NCBIfam" id="TIGR01946">
    <property type="entry name" value="rnfD"/>
    <property type="match status" value="1"/>
</dbReference>
<keyword evidence="1 10" id="KW-0813">Transport</keyword>
<name>A0A4P9UTA1_METBY</name>
<evidence type="ECO:0000256" key="2">
    <source>
        <dbReference type="ARBA" id="ARBA00022553"/>
    </source>
</evidence>
<evidence type="ECO:0000256" key="4">
    <source>
        <dbReference type="ARBA" id="ARBA00022643"/>
    </source>
</evidence>
<evidence type="ECO:0000256" key="8">
    <source>
        <dbReference type="ARBA" id="ARBA00022989"/>
    </source>
</evidence>
<dbReference type="GO" id="GO:0022900">
    <property type="term" value="P:electron transport chain"/>
    <property type="evidence" value="ECO:0007669"/>
    <property type="project" value="UniProtKB-UniRule"/>
</dbReference>
<keyword evidence="3 10" id="KW-0285">Flavoprotein</keyword>
<keyword evidence="9 10" id="KW-0472">Membrane</keyword>
<dbReference type="HAMAP" id="MF_00462">
    <property type="entry name" value="RsxD_RnfD"/>
    <property type="match status" value="1"/>
</dbReference>
<keyword evidence="2 10" id="KW-0597">Phosphoprotein</keyword>
<sequence length="360" mass="38890">MLTIKPSSGPHTGSAIGVGSIMRQVIYALLPATAFGLYLFGWPAVNLLLVTLFASLAFEALCLKLAGKPAIPALKDGSALLTGWLLAMTLPPWAPWWIGVLGAGIAIVLGKQVYGGLGQNLFNPAMLARVVLLISFPLEMTTWADVTPWLTESAPGFYEGLTITFTGLSNPDAVTGATLLGHVKTEWLQKHPLSESLSDFGTLNMWLGMARGSLGETSALLLFAGGMWLLLKKIITWPIPISMLASVAVISGLFHFFDPERYLSPVMHLGSGALMCAAFFIATDYVTSPNTPLGQIIFGSLCGLLIYMIRTWGGYPEGAGFAILLMNSLTPLIDHYIRPRIQGRDRRGRPLEEKMIKGER</sequence>
<evidence type="ECO:0000256" key="3">
    <source>
        <dbReference type="ARBA" id="ARBA00022630"/>
    </source>
</evidence>
<dbReference type="GO" id="GO:0005886">
    <property type="term" value="C:plasma membrane"/>
    <property type="evidence" value="ECO:0007669"/>
    <property type="project" value="UniProtKB-SubCell"/>
</dbReference>
<feature type="transmembrane region" description="Helical" evidence="10">
    <location>
        <begin position="237"/>
        <end position="256"/>
    </location>
</feature>
<gene>
    <name evidence="10" type="primary">rnfD</name>
    <name evidence="11" type="ORF">EQU24_17255</name>
</gene>
<comment type="cofactor">
    <cofactor evidence="10">
        <name>FMN</name>
        <dbReference type="ChEBI" id="CHEBI:58210"/>
    </cofactor>
</comment>
<keyword evidence="8 10" id="KW-1133">Transmembrane helix</keyword>
<feature type="transmembrane region" description="Helical" evidence="10">
    <location>
        <begin position="21"/>
        <end position="41"/>
    </location>
</feature>
<feature type="transmembrane region" description="Helical" evidence="10">
    <location>
        <begin position="96"/>
        <end position="114"/>
    </location>
</feature>
<dbReference type="InterPro" id="IPR004338">
    <property type="entry name" value="NqrB/RnfD"/>
</dbReference>
<keyword evidence="5 10" id="KW-0812">Transmembrane</keyword>
<organism evidence="11 12">
    <name type="scientific">Methylotuvimicrobium buryatense</name>
    <name type="common">Methylomicrobium buryatense</name>
    <dbReference type="NCBI Taxonomy" id="95641"/>
    <lineage>
        <taxon>Bacteria</taxon>
        <taxon>Pseudomonadati</taxon>
        <taxon>Pseudomonadota</taxon>
        <taxon>Gammaproteobacteria</taxon>
        <taxon>Methylococcales</taxon>
        <taxon>Methylococcaceae</taxon>
        <taxon>Methylotuvimicrobium</taxon>
    </lineage>
</organism>
<dbReference type="PANTHER" id="PTHR30578:SF0">
    <property type="entry name" value="ION-TRANSLOCATING OXIDOREDUCTASE COMPLEX SUBUNIT D"/>
    <property type="match status" value="1"/>
</dbReference>
<feature type="transmembrane region" description="Helical" evidence="10">
    <location>
        <begin position="262"/>
        <end position="281"/>
    </location>
</feature>
<keyword evidence="4 10" id="KW-0288">FMN</keyword>
<evidence type="ECO:0000313" key="11">
    <source>
        <dbReference type="EMBL" id="QCW83800.1"/>
    </source>
</evidence>
<evidence type="ECO:0000256" key="5">
    <source>
        <dbReference type="ARBA" id="ARBA00022692"/>
    </source>
</evidence>
<keyword evidence="12" id="KW-1185">Reference proteome</keyword>
<comment type="similarity">
    <text evidence="10">Belongs to the NqrB/RnfD family.</text>
</comment>
<dbReference type="InterPro" id="IPR011303">
    <property type="entry name" value="RnfD_bac"/>
</dbReference>
<feature type="transmembrane region" description="Helical" evidence="10">
    <location>
        <begin position="47"/>
        <end position="66"/>
    </location>
</feature>
<evidence type="ECO:0000256" key="9">
    <source>
        <dbReference type="ARBA" id="ARBA00023136"/>
    </source>
</evidence>
<feature type="modified residue" description="FMN phosphoryl threonine" evidence="10">
    <location>
        <position position="178"/>
    </location>
</feature>